<evidence type="ECO:0000259" key="2">
    <source>
        <dbReference type="Pfam" id="PF21378"/>
    </source>
</evidence>
<dbReference type="Gene3D" id="3.30.360.10">
    <property type="entry name" value="Dihydrodipicolinate Reductase, domain 2"/>
    <property type="match status" value="1"/>
</dbReference>
<dbReference type="AlphaFoldDB" id="A0A6I7D614"/>
<dbReference type="SUPFAM" id="SSF55347">
    <property type="entry name" value="Glyceraldehyde-3-phosphate dehydrogenase-like, C-terminal domain"/>
    <property type="match status" value="1"/>
</dbReference>
<sequence length="304" mass="34353">MGKLRIGMVGLGSIAQKVYLPILSKASKWEFIGAFSPNQEKGNIICATYRIPLFTSLSALAQQCDAIFVHSATSSHFEVIDYLLNAGVHVYVDKPLTEHIHQSEALIELAAKKNKKLMVGFNRRFAPFYHQLKQNITHLSSLRIDKHRCDSVGPKETRFTLFDDYLHVVDTALWLAGSNAKLLSGSIIQTKENALFYAEHHLKIDDCWITTSMHRKAGSQQEQIIAVDEDAIHQITNMNLWRSESRSRLTEKHPENWDPILLQRGFIGAVEHFIECVTNNTEPSTSGEQAIVAQLMIEKMLANQ</sequence>
<feature type="domain" description="YceM-like C-terminal" evidence="2">
    <location>
        <begin position="127"/>
        <end position="245"/>
    </location>
</feature>
<dbReference type="Pfam" id="PF01408">
    <property type="entry name" value="GFO_IDH_MocA"/>
    <property type="match status" value="1"/>
</dbReference>
<gene>
    <name evidence="3" type="ORF">F1325_12860</name>
</gene>
<name>A0A6I7D614_9GAMM</name>
<evidence type="ECO:0000313" key="3">
    <source>
        <dbReference type="EMBL" id="QHN11289.1"/>
    </source>
</evidence>
<accession>A0A6I7D614</accession>
<protein>
    <submittedName>
        <fullName evidence="3">Gfo/Idh/MocA family oxidoreductase</fullName>
    </submittedName>
</protein>
<feature type="domain" description="Gfo/Idh/MocA-like oxidoreductase N-terminal" evidence="1">
    <location>
        <begin position="4"/>
        <end position="121"/>
    </location>
</feature>
<dbReference type="Gene3D" id="3.40.50.720">
    <property type="entry name" value="NAD(P)-binding Rossmann-like Domain"/>
    <property type="match status" value="1"/>
</dbReference>
<organism evidence="3 4">
    <name type="scientific">Proteus columbae</name>
    <dbReference type="NCBI Taxonomy" id="1987580"/>
    <lineage>
        <taxon>Bacteria</taxon>
        <taxon>Pseudomonadati</taxon>
        <taxon>Pseudomonadota</taxon>
        <taxon>Gammaproteobacteria</taxon>
        <taxon>Enterobacterales</taxon>
        <taxon>Morganellaceae</taxon>
        <taxon>Proteus</taxon>
    </lineage>
</organism>
<dbReference type="PANTHER" id="PTHR43708">
    <property type="entry name" value="CONSERVED EXPRESSED OXIDOREDUCTASE (EUROFUNG)"/>
    <property type="match status" value="1"/>
</dbReference>
<dbReference type="GO" id="GO:0000166">
    <property type="term" value="F:nucleotide binding"/>
    <property type="evidence" value="ECO:0007669"/>
    <property type="project" value="InterPro"/>
</dbReference>
<dbReference type="InterPro" id="IPR051317">
    <property type="entry name" value="Gfo/Idh/MocA_oxidoreduct"/>
</dbReference>
<dbReference type="Pfam" id="PF21378">
    <property type="entry name" value="YceM-like_C"/>
    <property type="match status" value="1"/>
</dbReference>
<dbReference type="PANTHER" id="PTHR43708:SF4">
    <property type="entry name" value="OXIDOREDUCTASE YCEM-RELATED"/>
    <property type="match status" value="1"/>
</dbReference>
<dbReference type="InterPro" id="IPR036291">
    <property type="entry name" value="NAD(P)-bd_dom_sf"/>
</dbReference>
<reference evidence="3 4" key="1">
    <citation type="submission" date="2019-09" db="EMBL/GenBank/DDBJ databases">
        <title>Emergence of a chromosome-mediated tetracycline resistance gene in Proteus strain.</title>
        <authorList>
            <person name="He D."/>
            <person name="Wang L."/>
        </authorList>
    </citation>
    <scope>NUCLEOTIDE SEQUENCE [LARGE SCALE GENOMIC DNA]</scope>
    <source>
        <strain evidence="3 4">T60</strain>
    </source>
</reference>
<dbReference type="EMBL" id="CP043925">
    <property type="protein sequence ID" value="QHN11289.1"/>
    <property type="molecule type" value="Genomic_DNA"/>
</dbReference>
<evidence type="ECO:0000313" key="4">
    <source>
        <dbReference type="Proteomes" id="UP000464700"/>
    </source>
</evidence>
<dbReference type="InterPro" id="IPR000683">
    <property type="entry name" value="Gfo/Idh/MocA-like_OxRdtase_N"/>
</dbReference>
<dbReference type="Proteomes" id="UP000464700">
    <property type="component" value="Chromosome"/>
</dbReference>
<evidence type="ECO:0000259" key="1">
    <source>
        <dbReference type="Pfam" id="PF01408"/>
    </source>
</evidence>
<dbReference type="InterPro" id="IPR048477">
    <property type="entry name" value="YceM-like_C"/>
</dbReference>
<keyword evidence="4" id="KW-1185">Reference proteome</keyword>
<dbReference type="KEGG" id="pcol:F1325_12860"/>
<dbReference type="RefSeq" id="WP_160230549.1">
    <property type="nucleotide sequence ID" value="NZ_CP043925.1"/>
</dbReference>
<proteinExistence type="predicted"/>
<dbReference type="SUPFAM" id="SSF51735">
    <property type="entry name" value="NAD(P)-binding Rossmann-fold domains"/>
    <property type="match status" value="1"/>
</dbReference>